<keyword evidence="3" id="KW-1185">Reference proteome</keyword>
<protein>
    <recommendedName>
        <fullName evidence="4">Sulfotransferase</fullName>
    </recommendedName>
</protein>
<accession>A0A060UTV1</accession>
<reference evidence="2 3" key="3">
    <citation type="submission" date="2017-03" db="EMBL/GenBank/DDBJ databases">
        <authorList>
            <person name="Regsiter A."/>
            <person name="William W."/>
        </authorList>
    </citation>
    <scope>NUCLEOTIDE SEQUENCE [LARGE SCALE GENOMIC DNA]</scope>
    <source>
        <strain evidence="2">PRJEB5721</strain>
    </source>
</reference>
<evidence type="ECO:0008006" key="4">
    <source>
        <dbReference type="Google" id="ProtNLM"/>
    </source>
</evidence>
<dbReference type="Proteomes" id="UP000193925">
    <property type="component" value="Chromosome AFERRI"/>
</dbReference>
<sequence>MTGLLRSLGKDWDPACARFYENPRRILTASHGQVNKPIYRDTVGSWKQYRDYVEPLLLEEAVMSDSANESQRR</sequence>
<dbReference type="AlphaFoldDB" id="A0A060UTV1"/>
<dbReference type="SUPFAM" id="SSF52540">
    <property type="entry name" value="P-loop containing nucleoside triphosphate hydrolases"/>
    <property type="match status" value="1"/>
</dbReference>
<proteinExistence type="predicted"/>
<dbReference type="Gene3D" id="3.40.50.300">
    <property type="entry name" value="P-loop containing nucleotide triphosphate hydrolases"/>
    <property type="match status" value="1"/>
</dbReference>
<evidence type="ECO:0000313" key="3">
    <source>
        <dbReference type="Proteomes" id="UP000193925"/>
    </source>
</evidence>
<evidence type="ECO:0000313" key="1">
    <source>
        <dbReference type="EMBL" id="CDQ11766.1"/>
    </source>
</evidence>
<name>A0A060UTV1_9PROT</name>
<organism evidence="1">
    <name type="scientific">Acidithiobacillus ferrivorans</name>
    <dbReference type="NCBI Taxonomy" id="160808"/>
    <lineage>
        <taxon>Bacteria</taxon>
        <taxon>Pseudomonadati</taxon>
        <taxon>Pseudomonadota</taxon>
        <taxon>Acidithiobacillia</taxon>
        <taxon>Acidithiobacillales</taxon>
        <taxon>Acidithiobacillaceae</taxon>
        <taxon>Acidithiobacillus</taxon>
    </lineage>
</organism>
<dbReference type="InterPro" id="IPR027417">
    <property type="entry name" value="P-loop_NTPase"/>
</dbReference>
<reference evidence="1" key="2">
    <citation type="submission" date="2014-07" db="EMBL/GenBank/DDBJ databases">
        <title>Initial genome analysis of the psychrotolerant acidophile Acidithiobacillus ferrivorans CF27: insights into iron and sulfur oxidation pathways and into biofilm formation.</title>
        <authorList>
            <person name="Talla E."/>
            <person name="Hedrich S."/>
            <person name="Mangenot S."/>
            <person name="Ji B."/>
            <person name="Johnson D.B."/>
            <person name="Barbe V."/>
            <person name="Bonnefoy V."/>
        </authorList>
    </citation>
    <scope>NUCLEOTIDE SEQUENCE [LARGE SCALE GENOMIC DNA]</scope>
    <source>
        <strain evidence="1">CF27</strain>
    </source>
</reference>
<gene>
    <name evidence="2" type="ORF">AFERRI_40087</name>
    <name evidence="1" type="ORF">AFERRI_60021</name>
</gene>
<dbReference type="EMBL" id="LT841305">
    <property type="protein sequence ID" value="SMH66738.1"/>
    <property type="molecule type" value="Genomic_DNA"/>
</dbReference>
<evidence type="ECO:0000313" key="2">
    <source>
        <dbReference type="EMBL" id="SMH66738.1"/>
    </source>
</evidence>
<dbReference type="EMBL" id="CCCS020000056">
    <property type="protein sequence ID" value="CDQ11766.1"/>
    <property type="molecule type" value="Genomic_DNA"/>
</dbReference>
<reference evidence="1" key="1">
    <citation type="submission" date="2014-03" db="EMBL/GenBank/DDBJ databases">
        <authorList>
            <person name="Genoscope - CEA"/>
        </authorList>
    </citation>
    <scope>NUCLEOTIDE SEQUENCE [LARGE SCALE GENOMIC DNA]</scope>
    <source>
        <strain evidence="1">CF27</strain>
    </source>
</reference>